<organism evidence="5">
    <name type="scientific">mine drainage metagenome</name>
    <dbReference type="NCBI Taxonomy" id="410659"/>
    <lineage>
        <taxon>unclassified sequences</taxon>
        <taxon>metagenomes</taxon>
        <taxon>ecological metagenomes</taxon>
    </lineage>
</organism>
<name>A0A1J5SY08_9ZZZZ</name>
<dbReference type="PANTHER" id="PTHR31302">
    <property type="entry name" value="TRANSMEMBRANE PROTEIN WITH METALLOPHOSPHOESTERASE DOMAIN-RELATED"/>
    <property type="match status" value="1"/>
</dbReference>
<reference evidence="5" key="1">
    <citation type="submission" date="2016-10" db="EMBL/GenBank/DDBJ databases">
        <title>Sequence of Gallionella enrichment culture.</title>
        <authorList>
            <person name="Poehlein A."/>
            <person name="Muehling M."/>
            <person name="Daniel R."/>
        </authorList>
    </citation>
    <scope>NUCLEOTIDE SEQUENCE</scope>
</reference>
<dbReference type="GO" id="GO:0009245">
    <property type="term" value="P:lipid A biosynthetic process"/>
    <property type="evidence" value="ECO:0007669"/>
    <property type="project" value="TreeGrafter"/>
</dbReference>
<feature type="transmembrane region" description="Helical" evidence="3">
    <location>
        <begin position="30"/>
        <end position="48"/>
    </location>
</feature>
<dbReference type="Pfam" id="PF00149">
    <property type="entry name" value="Metallophos"/>
    <property type="match status" value="1"/>
</dbReference>
<keyword evidence="1" id="KW-0479">Metal-binding</keyword>
<feature type="domain" description="Calcineurin-like phosphoesterase" evidence="4">
    <location>
        <begin position="160"/>
        <end position="342"/>
    </location>
</feature>
<evidence type="ECO:0000313" key="5">
    <source>
        <dbReference type="EMBL" id="OIR12843.1"/>
    </source>
</evidence>
<keyword evidence="2 5" id="KW-0378">Hydrolase</keyword>
<dbReference type="AlphaFoldDB" id="A0A1J5SY08"/>
<keyword evidence="3" id="KW-0812">Transmembrane</keyword>
<dbReference type="InterPro" id="IPR004843">
    <property type="entry name" value="Calcineurin-like_PHP"/>
</dbReference>
<dbReference type="InterPro" id="IPR029052">
    <property type="entry name" value="Metallo-depent_PP-like"/>
</dbReference>
<evidence type="ECO:0000256" key="1">
    <source>
        <dbReference type="ARBA" id="ARBA00022723"/>
    </source>
</evidence>
<protein>
    <submittedName>
        <fullName evidence="5">Putative metallophosphoesterase</fullName>
        <ecNumber evidence="5">3.1.-.-</ecNumber>
    </submittedName>
</protein>
<dbReference type="EMBL" id="MLJW01000016">
    <property type="protein sequence ID" value="OIR12843.1"/>
    <property type="molecule type" value="Genomic_DNA"/>
</dbReference>
<dbReference type="EC" id="3.1.-.-" evidence="5"/>
<dbReference type="InterPro" id="IPR051158">
    <property type="entry name" value="Metallophosphoesterase_sf"/>
</dbReference>
<sequence>MVLLDFYVFQAIKTVSNNASEKTRMLVLTGYWIVSACTLITLLSFPYIQALQTSKIFRNYVFAILAGIFFSKLLASMFFLVDDFRRIAMWITAKIFPSTGAHFADEGGGISRSVFLSWMGLGIGGGLFSTLLYGFSNKYNYQIKRIKLTFNNLPNSFKGLKIIHISDIHSGSFQNKHAVQHGVDMILKENADIILFTGDLVNDRHTEMQEYMDVFNQLKAPMGVFSTLGNHDYGDYVHWSSAEEKQKNLEQLKVVHAQLGWRLLMNEHVILEKNNQQIVLLGIENWGAKARFPKYGKMDKAYPGTEKYPFKILMSHDPSHWDAEVRVKYPDIDLMLSGHTHGFQFGIENPYFKWSPVQWMYKQWAGLYEEGKQKLYVNRGFGFIGYPGRVGILPEITVIELV</sequence>
<feature type="transmembrane region" description="Helical" evidence="3">
    <location>
        <begin position="60"/>
        <end position="81"/>
    </location>
</feature>
<evidence type="ECO:0000256" key="3">
    <source>
        <dbReference type="SAM" id="Phobius"/>
    </source>
</evidence>
<dbReference type="PANTHER" id="PTHR31302:SF31">
    <property type="entry name" value="PHOSPHODIESTERASE YAEI"/>
    <property type="match status" value="1"/>
</dbReference>
<gene>
    <name evidence="5" type="ORF">GALL_59100</name>
</gene>
<evidence type="ECO:0000256" key="2">
    <source>
        <dbReference type="ARBA" id="ARBA00022801"/>
    </source>
</evidence>
<dbReference type="SUPFAM" id="SSF56300">
    <property type="entry name" value="Metallo-dependent phosphatases"/>
    <property type="match status" value="1"/>
</dbReference>
<dbReference type="CDD" id="cd07385">
    <property type="entry name" value="MPP_YkuE_C"/>
    <property type="match status" value="1"/>
</dbReference>
<dbReference type="GO" id="GO:0046872">
    <property type="term" value="F:metal ion binding"/>
    <property type="evidence" value="ECO:0007669"/>
    <property type="project" value="UniProtKB-KW"/>
</dbReference>
<dbReference type="GO" id="GO:0008758">
    <property type="term" value="F:UDP-2,3-diacylglucosamine hydrolase activity"/>
    <property type="evidence" value="ECO:0007669"/>
    <property type="project" value="TreeGrafter"/>
</dbReference>
<dbReference type="GO" id="GO:0016020">
    <property type="term" value="C:membrane"/>
    <property type="evidence" value="ECO:0007669"/>
    <property type="project" value="GOC"/>
</dbReference>
<keyword evidence="3" id="KW-1133">Transmembrane helix</keyword>
<accession>A0A1J5SY08</accession>
<feature type="transmembrane region" description="Helical" evidence="3">
    <location>
        <begin position="115"/>
        <end position="135"/>
    </location>
</feature>
<evidence type="ECO:0000259" key="4">
    <source>
        <dbReference type="Pfam" id="PF00149"/>
    </source>
</evidence>
<dbReference type="Gene3D" id="3.60.21.10">
    <property type="match status" value="1"/>
</dbReference>
<comment type="caution">
    <text evidence="5">The sequence shown here is derived from an EMBL/GenBank/DDBJ whole genome shotgun (WGS) entry which is preliminary data.</text>
</comment>
<proteinExistence type="predicted"/>
<keyword evidence="3" id="KW-0472">Membrane</keyword>